<comment type="caution">
    <text evidence="2">The sequence shown here is derived from an EMBL/GenBank/DDBJ whole genome shotgun (WGS) entry which is preliminary data.</text>
</comment>
<feature type="region of interest" description="Disordered" evidence="1">
    <location>
        <begin position="64"/>
        <end position="91"/>
    </location>
</feature>
<dbReference type="Proteomes" id="UP000822142">
    <property type="component" value="Unassembled WGS sequence"/>
</dbReference>
<feature type="compositionally biased region" description="Basic and acidic residues" evidence="1">
    <location>
        <begin position="64"/>
        <end position="73"/>
    </location>
</feature>
<keyword evidence="3" id="KW-1185">Reference proteome</keyword>
<protein>
    <submittedName>
        <fullName evidence="2">Uncharacterized protein</fullName>
    </submittedName>
</protein>
<proteinExistence type="predicted"/>
<dbReference type="RefSeq" id="WP_173699027.1">
    <property type="nucleotide sequence ID" value="NZ_JAAITA010000004.1"/>
</dbReference>
<accession>A0ABX2I549</accession>
<reference evidence="2 3" key="1">
    <citation type="journal article" date="2020" name="Cell Host Microbe">
        <title>Functional and Genomic Variation between Human-Derived Isolates of Lachnospiraceae Reveals Inter- and Intra-Species Diversity.</title>
        <authorList>
            <person name="Sorbara M.T."/>
            <person name="Littmann E.R."/>
            <person name="Fontana E."/>
            <person name="Moody T.U."/>
            <person name="Kohout C.E."/>
            <person name="Gjonbalaj M."/>
            <person name="Eaton V."/>
            <person name="Seok R."/>
            <person name="Leiner I.M."/>
            <person name="Pamer E.G."/>
        </authorList>
    </citation>
    <scope>NUCLEOTIDE SEQUENCE [LARGE SCALE GENOMIC DNA]</scope>
    <source>
        <strain evidence="2 3">MSK.15.26</strain>
    </source>
</reference>
<name>A0ABX2I549_BLAHA</name>
<dbReference type="EMBL" id="JAAITA010000004">
    <property type="protein sequence ID" value="NSJ85578.1"/>
    <property type="molecule type" value="Genomic_DNA"/>
</dbReference>
<evidence type="ECO:0000313" key="2">
    <source>
        <dbReference type="EMBL" id="NSJ85578.1"/>
    </source>
</evidence>
<evidence type="ECO:0000313" key="3">
    <source>
        <dbReference type="Proteomes" id="UP000822142"/>
    </source>
</evidence>
<evidence type="ECO:0000256" key="1">
    <source>
        <dbReference type="SAM" id="MobiDB-lite"/>
    </source>
</evidence>
<gene>
    <name evidence="2" type="ORF">G5A70_05220</name>
</gene>
<sequence length="91" mass="10654">MEQEKRINQGYEIIESCTIGSKELVIGHNPKAPNPYVCWYCKGGDNYYWGCYCNELSAARESLSERYNEERRMPYNNPPAPKQKNGDDRER</sequence>
<organism evidence="2 3">
    <name type="scientific">Blautia hansenii</name>
    <name type="common">Ruminococcus hansenii</name>
    <dbReference type="NCBI Taxonomy" id="1322"/>
    <lineage>
        <taxon>Bacteria</taxon>
        <taxon>Bacillati</taxon>
        <taxon>Bacillota</taxon>
        <taxon>Clostridia</taxon>
        <taxon>Lachnospirales</taxon>
        <taxon>Lachnospiraceae</taxon>
        <taxon>Blautia</taxon>
    </lineage>
</organism>